<feature type="transmembrane region" description="Helical" evidence="7">
    <location>
        <begin position="220"/>
        <end position="240"/>
    </location>
</feature>
<feature type="transmembrane region" description="Helical" evidence="7">
    <location>
        <begin position="129"/>
        <end position="147"/>
    </location>
</feature>
<reference evidence="9 10" key="1">
    <citation type="submission" date="2023-08" db="EMBL/GenBank/DDBJ databases">
        <title>Black Yeasts Isolated from many extreme environments.</title>
        <authorList>
            <person name="Coleine C."/>
            <person name="Stajich J.E."/>
            <person name="Selbmann L."/>
        </authorList>
    </citation>
    <scope>NUCLEOTIDE SEQUENCE [LARGE SCALE GENOMIC DNA]</scope>
    <source>
        <strain evidence="9 10">CCFEE 5792</strain>
    </source>
</reference>
<dbReference type="PROSITE" id="PS50850">
    <property type="entry name" value="MFS"/>
    <property type="match status" value="1"/>
</dbReference>
<keyword evidence="10" id="KW-1185">Reference proteome</keyword>
<dbReference type="RefSeq" id="XP_064703908.1">
    <property type="nucleotide sequence ID" value="XM_064849205.1"/>
</dbReference>
<dbReference type="SUPFAM" id="SSF103473">
    <property type="entry name" value="MFS general substrate transporter"/>
    <property type="match status" value="1"/>
</dbReference>
<dbReference type="PANTHER" id="PTHR23501">
    <property type="entry name" value="MAJOR FACILITATOR SUPERFAMILY"/>
    <property type="match status" value="1"/>
</dbReference>
<dbReference type="InterPro" id="IPR036259">
    <property type="entry name" value="MFS_trans_sf"/>
</dbReference>
<dbReference type="InterPro" id="IPR005829">
    <property type="entry name" value="Sugar_transporter_CS"/>
</dbReference>
<dbReference type="InterPro" id="IPR020846">
    <property type="entry name" value="MFS_dom"/>
</dbReference>
<evidence type="ECO:0000256" key="3">
    <source>
        <dbReference type="ARBA" id="ARBA00022692"/>
    </source>
</evidence>
<evidence type="ECO:0000256" key="7">
    <source>
        <dbReference type="SAM" id="Phobius"/>
    </source>
</evidence>
<evidence type="ECO:0000256" key="2">
    <source>
        <dbReference type="ARBA" id="ARBA00022448"/>
    </source>
</evidence>
<feature type="transmembrane region" description="Helical" evidence="7">
    <location>
        <begin position="99"/>
        <end position="117"/>
    </location>
</feature>
<feature type="compositionally biased region" description="Basic and acidic residues" evidence="6">
    <location>
        <begin position="1"/>
        <end position="20"/>
    </location>
</feature>
<evidence type="ECO:0000313" key="10">
    <source>
        <dbReference type="Proteomes" id="UP001358417"/>
    </source>
</evidence>
<dbReference type="EMBL" id="JAVRRD010000021">
    <property type="protein sequence ID" value="KAK5048549.1"/>
    <property type="molecule type" value="Genomic_DNA"/>
</dbReference>
<organism evidence="9 10">
    <name type="scientific">Exophiala bonariae</name>
    <dbReference type="NCBI Taxonomy" id="1690606"/>
    <lineage>
        <taxon>Eukaryota</taxon>
        <taxon>Fungi</taxon>
        <taxon>Dikarya</taxon>
        <taxon>Ascomycota</taxon>
        <taxon>Pezizomycotina</taxon>
        <taxon>Eurotiomycetes</taxon>
        <taxon>Chaetothyriomycetidae</taxon>
        <taxon>Chaetothyriales</taxon>
        <taxon>Herpotrichiellaceae</taxon>
        <taxon>Exophiala</taxon>
    </lineage>
</organism>
<comment type="subcellular location">
    <subcellularLocation>
        <location evidence="1">Membrane</location>
        <topology evidence="1">Multi-pass membrane protein</topology>
    </subcellularLocation>
</comment>
<dbReference type="CDD" id="cd06179">
    <property type="entry name" value="MFS_TRI12_like"/>
    <property type="match status" value="1"/>
</dbReference>
<feature type="transmembrane region" description="Helical" evidence="7">
    <location>
        <begin position="59"/>
        <end position="79"/>
    </location>
</feature>
<dbReference type="AlphaFoldDB" id="A0AAV9N456"/>
<evidence type="ECO:0000313" key="9">
    <source>
        <dbReference type="EMBL" id="KAK5048549.1"/>
    </source>
</evidence>
<dbReference type="InterPro" id="IPR010573">
    <property type="entry name" value="MFS_Str1/Tri12-like"/>
</dbReference>
<dbReference type="PANTHER" id="PTHR23501:SF109">
    <property type="entry name" value="MAJOR FACILITATOR SUPERFAMILY (MFS) PROFILE DOMAIN-CONTAINING PROTEIN-RELATED"/>
    <property type="match status" value="1"/>
</dbReference>
<evidence type="ECO:0000256" key="1">
    <source>
        <dbReference type="ARBA" id="ARBA00004141"/>
    </source>
</evidence>
<feature type="transmembrane region" description="Helical" evidence="7">
    <location>
        <begin position="427"/>
        <end position="449"/>
    </location>
</feature>
<feature type="transmembrane region" description="Helical" evidence="7">
    <location>
        <begin position="456"/>
        <end position="479"/>
    </location>
</feature>
<evidence type="ECO:0000256" key="5">
    <source>
        <dbReference type="ARBA" id="ARBA00023136"/>
    </source>
</evidence>
<feature type="transmembrane region" description="Helical" evidence="7">
    <location>
        <begin position="185"/>
        <end position="208"/>
    </location>
</feature>
<feature type="region of interest" description="Disordered" evidence="6">
    <location>
        <begin position="1"/>
        <end position="23"/>
    </location>
</feature>
<evidence type="ECO:0000256" key="6">
    <source>
        <dbReference type="SAM" id="MobiDB-lite"/>
    </source>
</evidence>
<accession>A0AAV9N456</accession>
<feature type="domain" description="Major facilitator superfamily (MFS) profile" evidence="8">
    <location>
        <begin position="55"/>
        <end position="523"/>
    </location>
</feature>
<comment type="caution">
    <text evidence="9">The sequence shown here is derived from an EMBL/GenBank/DDBJ whole genome shotgun (WGS) entry which is preliminary data.</text>
</comment>
<feature type="transmembrane region" description="Helical" evidence="7">
    <location>
        <begin position="261"/>
        <end position="280"/>
    </location>
</feature>
<feature type="transmembrane region" description="Helical" evidence="7">
    <location>
        <begin position="330"/>
        <end position="347"/>
    </location>
</feature>
<sequence>MASLDKAKETATDTHVERSSNSDVIRPTTEHHVAIHNETFDIAETALGTNLPKHYYRSIGFIGTVVGLCLGNISNYAGWVLPANSLLIINNDIGPSGNITWVALAYTLGLSIGFLVVGRFSDIFGRRWFFVGGNGLGLIGAIIGATAKSVNSLIGANVLNGLAGAVQITFTVAISELVPNKHRPLWVAGIFFSSFQFACFGPVIAQAFVTGTAASWRWSYYINIIVAGLAVVTLFLFYHPPTFDHLHVNRSKTQQVKRQDVVGFVLFTGGLILFIMGLNWGGAMYPWKSGHVIGTIVVGFLALVIFVLYDAYIHGGDPLLPIHLFKSRGYLAMVVTATVGSCVYYSMNVLWPQQIAFLFGGSNVHKGWLACVVGSGALVGQVVGGVLCQYIMKSRYILISSAVSLLAFSAAMVSINPGQESKGVALMFMATVSVGVLESCSLALAPLALPTEDIGAALGALGSIRSGGASVALAIYVTILNNKLVAFVPPRVSEAATAAGLPASSIAALLTALTTGMGLEEVPGINTQILAAAAAAQSGAAADAFRYVWYAVIAFAVLAVACSCLTINYGHLLTDDVSRKMHGKTVGVVEGHEKRVGEKEVV</sequence>
<keyword evidence="3 7" id="KW-0812">Transmembrane</keyword>
<protein>
    <recommendedName>
        <fullName evidence="8">Major facilitator superfamily (MFS) profile domain-containing protein</fullName>
    </recommendedName>
</protein>
<dbReference type="Pfam" id="PF06609">
    <property type="entry name" value="TRI12"/>
    <property type="match status" value="1"/>
</dbReference>
<dbReference type="Gene3D" id="1.20.1250.20">
    <property type="entry name" value="MFS general substrate transporter like domains"/>
    <property type="match status" value="1"/>
</dbReference>
<name>A0AAV9N456_9EURO</name>
<keyword evidence="2" id="KW-0813">Transport</keyword>
<dbReference type="GeneID" id="89973815"/>
<keyword evidence="5 7" id="KW-0472">Membrane</keyword>
<feature type="transmembrane region" description="Helical" evidence="7">
    <location>
        <begin position="367"/>
        <end position="388"/>
    </location>
</feature>
<keyword evidence="4 7" id="KW-1133">Transmembrane helix</keyword>
<evidence type="ECO:0000259" key="8">
    <source>
        <dbReference type="PROSITE" id="PS50850"/>
    </source>
</evidence>
<dbReference type="InterPro" id="IPR053791">
    <property type="entry name" value="MFS_Tri12-like"/>
</dbReference>
<gene>
    <name evidence="9" type="ORF">LTR84_005640</name>
</gene>
<dbReference type="GO" id="GO:0005886">
    <property type="term" value="C:plasma membrane"/>
    <property type="evidence" value="ECO:0007669"/>
    <property type="project" value="TreeGrafter"/>
</dbReference>
<feature type="transmembrane region" description="Helical" evidence="7">
    <location>
        <begin position="395"/>
        <end position="415"/>
    </location>
</feature>
<proteinExistence type="predicted"/>
<feature type="transmembrane region" description="Helical" evidence="7">
    <location>
        <begin position="547"/>
        <end position="570"/>
    </location>
</feature>
<feature type="transmembrane region" description="Helical" evidence="7">
    <location>
        <begin position="153"/>
        <end position="173"/>
    </location>
</feature>
<dbReference type="GO" id="GO:0022857">
    <property type="term" value="F:transmembrane transporter activity"/>
    <property type="evidence" value="ECO:0007669"/>
    <property type="project" value="InterPro"/>
</dbReference>
<evidence type="ECO:0000256" key="4">
    <source>
        <dbReference type="ARBA" id="ARBA00022989"/>
    </source>
</evidence>
<dbReference type="PROSITE" id="PS00216">
    <property type="entry name" value="SUGAR_TRANSPORT_1"/>
    <property type="match status" value="1"/>
</dbReference>
<dbReference type="Proteomes" id="UP001358417">
    <property type="component" value="Unassembled WGS sequence"/>
</dbReference>
<feature type="transmembrane region" description="Helical" evidence="7">
    <location>
        <begin position="292"/>
        <end position="309"/>
    </location>
</feature>